<accession>A0AAD8LZD6</accession>
<dbReference type="AlphaFoldDB" id="A0AAD8LZD6"/>
<reference evidence="1" key="2">
    <citation type="submission" date="2023-05" db="EMBL/GenBank/DDBJ databases">
        <authorList>
            <person name="Schelkunov M.I."/>
        </authorList>
    </citation>
    <scope>NUCLEOTIDE SEQUENCE</scope>
    <source>
        <strain evidence="1">Hsosn_3</strain>
        <tissue evidence="1">Leaf</tissue>
    </source>
</reference>
<keyword evidence="2" id="KW-1185">Reference proteome</keyword>
<reference evidence="1" key="1">
    <citation type="submission" date="2023-02" db="EMBL/GenBank/DDBJ databases">
        <title>Genome of toxic invasive species Heracleum sosnowskyi carries increased number of genes despite the absence of recent whole-genome duplications.</title>
        <authorList>
            <person name="Schelkunov M."/>
            <person name="Shtratnikova V."/>
            <person name="Makarenko M."/>
            <person name="Klepikova A."/>
            <person name="Omelchenko D."/>
            <person name="Novikova G."/>
            <person name="Obukhova E."/>
            <person name="Bogdanov V."/>
            <person name="Penin A."/>
            <person name="Logacheva M."/>
        </authorList>
    </citation>
    <scope>NUCLEOTIDE SEQUENCE</scope>
    <source>
        <strain evidence="1">Hsosn_3</strain>
        <tissue evidence="1">Leaf</tissue>
    </source>
</reference>
<dbReference type="EMBL" id="JAUIZM010000012">
    <property type="protein sequence ID" value="KAK1353927.1"/>
    <property type="molecule type" value="Genomic_DNA"/>
</dbReference>
<sequence>MIINEIEDDSLTSMSISGDRPSSRRFSDPVFYASTSSIPQAHYSAAFNDFVSLLIGKLQGTQISITLGGNQQPPPPPPLRTLRELLTAILEYCFENPTISIPLLIFSFLGYQSYSWGGTGLGGNSTG</sequence>
<name>A0AAD8LZD6_9APIA</name>
<evidence type="ECO:0000313" key="2">
    <source>
        <dbReference type="Proteomes" id="UP001237642"/>
    </source>
</evidence>
<dbReference type="Proteomes" id="UP001237642">
    <property type="component" value="Unassembled WGS sequence"/>
</dbReference>
<evidence type="ECO:0000313" key="1">
    <source>
        <dbReference type="EMBL" id="KAK1353927.1"/>
    </source>
</evidence>
<proteinExistence type="predicted"/>
<gene>
    <name evidence="1" type="ORF">POM88_052292</name>
</gene>
<organism evidence="1 2">
    <name type="scientific">Heracleum sosnowskyi</name>
    <dbReference type="NCBI Taxonomy" id="360622"/>
    <lineage>
        <taxon>Eukaryota</taxon>
        <taxon>Viridiplantae</taxon>
        <taxon>Streptophyta</taxon>
        <taxon>Embryophyta</taxon>
        <taxon>Tracheophyta</taxon>
        <taxon>Spermatophyta</taxon>
        <taxon>Magnoliopsida</taxon>
        <taxon>eudicotyledons</taxon>
        <taxon>Gunneridae</taxon>
        <taxon>Pentapetalae</taxon>
        <taxon>asterids</taxon>
        <taxon>campanulids</taxon>
        <taxon>Apiales</taxon>
        <taxon>Apiaceae</taxon>
        <taxon>Apioideae</taxon>
        <taxon>apioid superclade</taxon>
        <taxon>Tordylieae</taxon>
        <taxon>Tordyliinae</taxon>
        <taxon>Heracleum</taxon>
    </lineage>
</organism>
<comment type="caution">
    <text evidence="1">The sequence shown here is derived from an EMBL/GenBank/DDBJ whole genome shotgun (WGS) entry which is preliminary data.</text>
</comment>
<protein>
    <submittedName>
        <fullName evidence="1">Uncharacterized protein</fullName>
    </submittedName>
</protein>